<dbReference type="InterPro" id="IPR037883">
    <property type="entry name" value="Knr4/Smi1-like_sf"/>
</dbReference>
<accession>C9PRI3</accession>
<dbReference type="Gene3D" id="3.40.1580.10">
    <property type="entry name" value="SMI1/KNR4-like"/>
    <property type="match status" value="1"/>
</dbReference>
<evidence type="ECO:0000313" key="3">
    <source>
        <dbReference type="Proteomes" id="UP000005519"/>
    </source>
</evidence>
<sequence length="173" mass="20706">MKVDKTFRNLRIYGDYGSVSQEIIFNFEKEFDIKLPSSYISLVKKYNGVWFKESDFEYFSQNRKKIINSLSFDSFETQDNVEPMNNILRQYIYDDEIYGYKNVYSFGYTGNGDFVCFDYRDDPKGDEPKICIVIHDEYDEETGKHLLFPVAENFEAFLDMLYDFDERYPNGYE</sequence>
<evidence type="ECO:0000259" key="1">
    <source>
        <dbReference type="SMART" id="SM00860"/>
    </source>
</evidence>
<name>C9PRI3_9PAST</name>
<proteinExistence type="predicted"/>
<reference evidence="2 3" key="1">
    <citation type="submission" date="2009-10" db="EMBL/GenBank/DDBJ databases">
        <authorList>
            <person name="Muzny D."/>
            <person name="Qin X."/>
            <person name="Deng J."/>
            <person name="Jiang H."/>
            <person name="Liu Y."/>
            <person name="Qu J."/>
            <person name="Song X.-Z."/>
            <person name="Zhang L."/>
            <person name="Thornton R."/>
            <person name="Coyle M."/>
            <person name="Francisco L."/>
            <person name="Jackson L."/>
            <person name="Javaid M."/>
            <person name="Korchina V."/>
            <person name="Kovar C."/>
            <person name="Mata R."/>
            <person name="Mathew T."/>
            <person name="Ngo R."/>
            <person name="Nguyen L."/>
            <person name="Nguyen N."/>
            <person name="Okwuonu G."/>
            <person name="Ongeri F."/>
            <person name="Pham C."/>
            <person name="Simmons D."/>
            <person name="Wilczek-Boney K."/>
            <person name="Hale W."/>
            <person name="Jakkamsetti A."/>
            <person name="Pham P."/>
            <person name="Ruth R."/>
            <person name="San Lucas F."/>
            <person name="Warren J."/>
            <person name="Zhang J."/>
            <person name="Zhao Z."/>
            <person name="Zhou C."/>
            <person name="Zhu D."/>
            <person name="Lee S."/>
            <person name="Bess C."/>
            <person name="Blankenburg K."/>
            <person name="Forbes L."/>
            <person name="Fu Q."/>
            <person name="Gubbala S."/>
            <person name="Hirani K."/>
            <person name="Jayaseelan J.C."/>
            <person name="Lara F."/>
            <person name="Munidasa M."/>
            <person name="Palculict T."/>
            <person name="Patil S."/>
            <person name="Pu L.-L."/>
            <person name="Saada N."/>
            <person name="Tang L."/>
            <person name="Weissenberger G."/>
            <person name="Zhu Y."/>
            <person name="Hemphill L."/>
            <person name="Shang Y."/>
            <person name="Youmans B."/>
            <person name="Ayvaz T."/>
            <person name="Ross M."/>
            <person name="Santibanez J."/>
            <person name="Aqrawi P."/>
            <person name="Gross S."/>
            <person name="Joshi V."/>
            <person name="Fowler G."/>
            <person name="Nazareth L."/>
            <person name="Reid J."/>
            <person name="Worley K."/>
            <person name="Petrosino J."/>
            <person name="Highlander S."/>
            <person name="Gibbs R."/>
        </authorList>
    </citation>
    <scope>NUCLEOTIDE SEQUENCE [LARGE SCALE GENOMIC DNA]</scope>
    <source>
        <strain evidence="2 3">ATCC 43325</strain>
    </source>
</reference>
<dbReference type="Pfam" id="PF09346">
    <property type="entry name" value="SMI1_KNR4"/>
    <property type="match status" value="1"/>
</dbReference>
<organism evidence="2 3">
    <name type="scientific">Pasteurella dagmatis ATCC 43325</name>
    <dbReference type="NCBI Taxonomy" id="667128"/>
    <lineage>
        <taxon>Bacteria</taxon>
        <taxon>Pseudomonadati</taxon>
        <taxon>Pseudomonadota</taxon>
        <taxon>Gammaproteobacteria</taxon>
        <taxon>Pasteurellales</taxon>
        <taxon>Pasteurellaceae</taxon>
        <taxon>Pasteurella</taxon>
    </lineage>
</organism>
<dbReference type="EMBL" id="ACZR01000014">
    <property type="protein sequence ID" value="EEX50084.1"/>
    <property type="molecule type" value="Genomic_DNA"/>
</dbReference>
<dbReference type="RefSeq" id="WP_005762490.1">
    <property type="nucleotide sequence ID" value="NZ_GG704810.1"/>
</dbReference>
<evidence type="ECO:0000313" key="2">
    <source>
        <dbReference type="EMBL" id="EEX50084.1"/>
    </source>
</evidence>
<keyword evidence="3" id="KW-1185">Reference proteome</keyword>
<comment type="caution">
    <text evidence="2">The sequence shown here is derived from an EMBL/GenBank/DDBJ whole genome shotgun (WGS) entry which is preliminary data.</text>
</comment>
<dbReference type="HOGENOM" id="CLU_133318_0_0_6"/>
<dbReference type="SMART" id="SM00860">
    <property type="entry name" value="SMI1_KNR4"/>
    <property type="match status" value="1"/>
</dbReference>
<dbReference type="STRING" id="667128.HMPREF0621_1607"/>
<dbReference type="AlphaFoldDB" id="C9PRI3"/>
<protein>
    <submittedName>
        <fullName evidence="2">SMI1 / KNR4 family protein</fullName>
    </submittedName>
</protein>
<dbReference type="SUPFAM" id="SSF160631">
    <property type="entry name" value="SMI1/KNR4-like"/>
    <property type="match status" value="1"/>
</dbReference>
<dbReference type="Proteomes" id="UP000005519">
    <property type="component" value="Unassembled WGS sequence"/>
</dbReference>
<dbReference type="OrthoDB" id="1149162at2"/>
<gene>
    <name evidence="2" type="ORF">HMPREF0621_1607</name>
</gene>
<dbReference type="InterPro" id="IPR018958">
    <property type="entry name" value="Knr4/Smi1-like_dom"/>
</dbReference>
<feature type="domain" description="Knr4/Smi1-like" evidence="1">
    <location>
        <begin position="18"/>
        <end position="160"/>
    </location>
</feature>